<name>A0ABV8PVY4_9BACT</name>
<feature type="signal peptide" evidence="2">
    <location>
        <begin position="1"/>
        <end position="19"/>
    </location>
</feature>
<evidence type="ECO:0000256" key="2">
    <source>
        <dbReference type="SAM" id="SignalP"/>
    </source>
</evidence>
<dbReference type="InterPro" id="IPR002469">
    <property type="entry name" value="Peptidase_S9B_N"/>
</dbReference>
<dbReference type="Pfam" id="PF00930">
    <property type="entry name" value="DPPIV_N"/>
    <property type="match status" value="1"/>
</dbReference>
<comment type="caution">
    <text evidence="5">The sequence shown here is derived from an EMBL/GenBank/DDBJ whole genome shotgun (WGS) entry which is preliminary data.</text>
</comment>
<accession>A0ABV8PVY4</accession>
<feature type="domain" description="Dipeptidylpeptidase IV N-terminal" evidence="4">
    <location>
        <begin position="218"/>
        <end position="382"/>
    </location>
</feature>
<evidence type="ECO:0000259" key="3">
    <source>
        <dbReference type="Pfam" id="PF00326"/>
    </source>
</evidence>
<evidence type="ECO:0000313" key="6">
    <source>
        <dbReference type="Proteomes" id="UP001595906"/>
    </source>
</evidence>
<dbReference type="SUPFAM" id="SSF53474">
    <property type="entry name" value="alpha/beta-Hydrolases"/>
    <property type="match status" value="1"/>
</dbReference>
<keyword evidence="2" id="KW-0732">Signal</keyword>
<reference evidence="6" key="1">
    <citation type="journal article" date="2019" name="Int. J. Syst. Evol. Microbiol.">
        <title>The Global Catalogue of Microorganisms (GCM) 10K type strain sequencing project: providing services to taxonomists for standard genome sequencing and annotation.</title>
        <authorList>
            <consortium name="The Broad Institute Genomics Platform"/>
            <consortium name="The Broad Institute Genome Sequencing Center for Infectious Disease"/>
            <person name="Wu L."/>
            <person name="Ma J."/>
        </authorList>
    </citation>
    <scope>NUCLEOTIDE SEQUENCE [LARGE SCALE GENOMIC DNA]</scope>
    <source>
        <strain evidence="6">CECT 8010</strain>
    </source>
</reference>
<evidence type="ECO:0000256" key="1">
    <source>
        <dbReference type="ARBA" id="ARBA00022801"/>
    </source>
</evidence>
<evidence type="ECO:0000313" key="5">
    <source>
        <dbReference type="EMBL" id="MFC4231395.1"/>
    </source>
</evidence>
<dbReference type="Gene3D" id="2.120.10.30">
    <property type="entry name" value="TolB, C-terminal domain"/>
    <property type="match status" value="1"/>
</dbReference>
<dbReference type="InterPro" id="IPR029058">
    <property type="entry name" value="AB_hydrolase_fold"/>
</dbReference>
<keyword evidence="6" id="KW-1185">Reference proteome</keyword>
<feature type="domain" description="Peptidase S9 prolyl oligopeptidase catalytic" evidence="3">
    <location>
        <begin position="478"/>
        <end position="674"/>
    </location>
</feature>
<protein>
    <submittedName>
        <fullName evidence="5">Prolyl oligopeptidase family serine peptidase</fullName>
    </submittedName>
</protein>
<dbReference type="InterPro" id="IPR001375">
    <property type="entry name" value="Peptidase_S9_cat"/>
</dbReference>
<dbReference type="Proteomes" id="UP001595906">
    <property type="component" value="Unassembled WGS sequence"/>
</dbReference>
<dbReference type="EMBL" id="JBHSDC010000003">
    <property type="protein sequence ID" value="MFC4231395.1"/>
    <property type="molecule type" value="Genomic_DNA"/>
</dbReference>
<dbReference type="Gene3D" id="2.140.10.30">
    <property type="entry name" value="Dipeptidylpeptidase IV, N-terminal domain"/>
    <property type="match status" value="1"/>
</dbReference>
<gene>
    <name evidence="5" type="ORF">ACFOW1_05805</name>
</gene>
<organism evidence="5 6">
    <name type="scientific">Parasediminibacterium paludis</name>
    <dbReference type="NCBI Taxonomy" id="908966"/>
    <lineage>
        <taxon>Bacteria</taxon>
        <taxon>Pseudomonadati</taxon>
        <taxon>Bacteroidota</taxon>
        <taxon>Chitinophagia</taxon>
        <taxon>Chitinophagales</taxon>
        <taxon>Chitinophagaceae</taxon>
        <taxon>Parasediminibacterium</taxon>
    </lineage>
</organism>
<feature type="chain" id="PRO_5046280362" evidence="2">
    <location>
        <begin position="20"/>
        <end position="686"/>
    </location>
</feature>
<keyword evidence="1" id="KW-0378">Hydrolase</keyword>
<dbReference type="Gene3D" id="3.40.50.1820">
    <property type="entry name" value="alpha/beta hydrolase"/>
    <property type="match status" value="1"/>
</dbReference>
<dbReference type="SUPFAM" id="SSF82171">
    <property type="entry name" value="DPP6 N-terminal domain-like"/>
    <property type="match status" value="1"/>
</dbReference>
<sequence>MKSIIIFYCVTLISISAFSQNPSTSFEEWISLKQVSSPVISPDGKLVVYTVTSTDWGANRLDAELWVSETTARNSGFQLTRTNKASSTNAQFSPNGEWISFLADRGDKSQIFIISPKGGEAIQVTKDEDGIDAYKWSADGKQIAFIKTNAENKNQKSTNERYGGFEIEDEGFKQNSLWFMNFDIDSINTAGYLPCYQKLNSKDDTHTPCYAMPKASLLVNANYYISNFEWSPDSKMIAFTFQPDARVKSSGRSDIALVDMASKKVQVVINNTSTDNFQIWSKDSKQFVYSSFFDDTISNFYKNNHLVVYDLTNKNSKEILNGFDEVKNAIEWNEDGIYFSALDKMKSSLYLYHPSKNNYNKVAIDLDVITSASFSSQNNTIAINGRNFSSLNDIYVFNQQRLTKLSDASAQIEKWNTPTNEIVQWKSKDGEMIEGVLLKPKNFDSHKKYPLLVIIHGGPTGVDRPEPTPTYVYPMMQCCEKGAIVLRVNYRGSAGYGEKFRSLNVNNLGVGDMWDVVSGVDHLIAKGFVDTAKMGCMGWSQGGYISAFLTTNTNIFKAISVGAGISDWMTYYVSTDITPFTKQYLNSTPWSNPAIYQKTSPITNITKAKTPTLIQHGELDKRVPISDAYELYRGLLDNNVIAKLVVYKGFGHGITKPKERLAAIWHNWVWFNHYVFGDKMESLPLE</sequence>
<evidence type="ECO:0000259" key="4">
    <source>
        <dbReference type="Pfam" id="PF00930"/>
    </source>
</evidence>
<dbReference type="PANTHER" id="PTHR42776:SF27">
    <property type="entry name" value="DIPEPTIDYL PEPTIDASE FAMILY MEMBER 6"/>
    <property type="match status" value="1"/>
</dbReference>
<proteinExistence type="predicted"/>
<dbReference type="PANTHER" id="PTHR42776">
    <property type="entry name" value="SERINE PEPTIDASE S9 FAMILY MEMBER"/>
    <property type="match status" value="1"/>
</dbReference>
<dbReference type="InterPro" id="IPR011042">
    <property type="entry name" value="6-blade_b-propeller_TolB-like"/>
</dbReference>
<dbReference type="RefSeq" id="WP_379012836.1">
    <property type="nucleotide sequence ID" value="NZ_JBHSDC010000003.1"/>
</dbReference>
<dbReference type="Pfam" id="PF00326">
    <property type="entry name" value="Peptidase_S9"/>
    <property type="match status" value="1"/>
</dbReference>